<reference evidence="2 3" key="1">
    <citation type="submission" date="2019-03" db="EMBL/GenBank/DDBJ databases">
        <title>Metabolic reconstructions from genomes of highly enriched 'Candidatus Accumulibacter' and 'Candidatus Competibacter' bioreactor populations.</title>
        <authorList>
            <person name="Annavajhala M.K."/>
            <person name="Welles L."/>
            <person name="Abbas B."/>
            <person name="Sorokin D."/>
            <person name="Park H."/>
            <person name="Van Loosdrecht M."/>
            <person name="Chandran K."/>
        </authorList>
    </citation>
    <scope>NUCLEOTIDE SEQUENCE [LARGE SCALE GENOMIC DNA]</scope>
    <source>
        <strain evidence="2 3">SBR_G</strain>
    </source>
</reference>
<name>A0ABX1TNJ8_9GAMM</name>
<evidence type="ECO:0000313" key="2">
    <source>
        <dbReference type="EMBL" id="NMQ20982.1"/>
    </source>
</evidence>
<evidence type="ECO:0000256" key="1">
    <source>
        <dbReference type="SAM" id="MobiDB-lite"/>
    </source>
</evidence>
<dbReference type="NCBIfam" id="NF041373">
    <property type="entry name" value="HGG_STG"/>
    <property type="match status" value="1"/>
</dbReference>
<organism evidence="2 3">
    <name type="scientific">Candidatus Competibacter phosphatis</name>
    <dbReference type="NCBI Taxonomy" id="221280"/>
    <lineage>
        <taxon>Bacteria</taxon>
        <taxon>Pseudomonadati</taxon>
        <taxon>Pseudomonadota</taxon>
        <taxon>Gammaproteobacteria</taxon>
        <taxon>Candidatus Competibacteraceae</taxon>
        <taxon>Candidatus Competibacter</taxon>
    </lineage>
</organism>
<accession>A0ABX1TNJ8</accession>
<dbReference type="EMBL" id="SPMZ01000072">
    <property type="protein sequence ID" value="NMQ20982.1"/>
    <property type="molecule type" value="Genomic_DNA"/>
</dbReference>
<feature type="region of interest" description="Disordered" evidence="1">
    <location>
        <begin position="24"/>
        <end position="61"/>
    </location>
</feature>
<dbReference type="InterPro" id="IPR047675">
    <property type="entry name" value="Putative_zinc-bd"/>
</dbReference>
<keyword evidence="3" id="KW-1185">Reference proteome</keyword>
<feature type="compositionally biased region" description="Basic and acidic residues" evidence="1">
    <location>
        <begin position="52"/>
        <end position="61"/>
    </location>
</feature>
<dbReference type="Proteomes" id="UP000760480">
    <property type="component" value="Unassembled WGS sequence"/>
</dbReference>
<proteinExistence type="predicted"/>
<sequence length="61" mass="6539">MTCGAKTRKGTPCKRKDIYDSGRCHLHGGLSTGPKTPEGKAKVALNGRCPKRRLEAKPMGS</sequence>
<protein>
    <submittedName>
        <fullName evidence="2">Uncharacterized protein</fullName>
    </submittedName>
</protein>
<evidence type="ECO:0000313" key="3">
    <source>
        <dbReference type="Proteomes" id="UP000760480"/>
    </source>
</evidence>
<comment type="caution">
    <text evidence="2">The sequence shown here is derived from an EMBL/GenBank/DDBJ whole genome shotgun (WGS) entry which is preliminary data.</text>
</comment>
<gene>
    <name evidence="2" type="ORF">E4P82_18385</name>
</gene>